<name>A0AAU9Y484_9CNID</name>
<keyword evidence="3" id="KW-0862">Zinc</keyword>
<dbReference type="SUPFAM" id="SSF57850">
    <property type="entry name" value="RING/U-box"/>
    <property type="match status" value="2"/>
</dbReference>
<protein>
    <recommendedName>
        <fullName evidence="5">RING-type domain-containing protein</fullName>
    </recommendedName>
</protein>
<keyword evidence="7" id="KW-1185">Reference proteome</keyword>
<organism evidence="6 7">
    <name type="scientific">Pocillopora meandrina</name>
    <dbReference type="NCBI Taxonomy" id="46732"/>
    <lineage>
        <taxon>Eukaryota</taxon>
        <taxon>Metazoa</taxon>
        <taxon>Cnidaria</taxon>
        <taxon>Anthozoa</taxon>
        <taxon>Hexacorallia</taxon>
        <taxon>Scleractinia</taxon>
        <taxon>Astrocoeniina</taxon>
        <taxon>Pocilloporidae</taxon>
        <taxon>Pocillopora</taxon>
    </lineage>
</organism>
<dbReference type="CDD" id="cd16646">
    <property type="entry name" value="mRING-HC-C2H2C4_MDM2-like"/>
    <property type="match status" value="1"/>
</dbReference>
<evidence type="ECO:0000256" key="1">
    <source>
        <dbReference type="ARBA" id="ARBA00022723"/>
    </source>
</evidence>
<dbReference type="EMBL" id="CALNXJ010000194">
    <property type="protein sequence ID" value="CAH3168972.1"/>
    <property type="molecule type" value="Genomic_DNA"/>
</dbReference>
<reference evidence="6 7" key="1">
    <citation type="submission" date="2022-05" db="EMBL/GenBank/DDBJ databases">
        <authorList>
            <consortium name="Genoscope - CEA"/>
            <person name="William W."/>
        </authorList>
    </citation>
    <scope>NUCLEOTIDE SEQUENCE [LARGE SCALE GENOMIC DNA]</scope>
</reference>
<dbReference type="InterPro" id="IPR000433">
    <property type="entry name" value="Znf_ZZ"/>
</dbReference>
<dbReference type="GO" id="GO:0004842">
    <property type="term" value="F:ubiquitin-protein transferase activity"/>
    <property type="evidence" value="ECO:0007669"/>
    <property type="project" value="TreeGrafter"/>
</dbReference>
<evidence type="ECO:0000256" key="2">
    <source>
        <dbReference type="ARBA" id="ARBA00022771"/>
    </source>
</evidence>
<evidence type="ECO:0000256" key="4">
    <source>
        <dbReference type="PROSITE-ProRule" id="PRU00175"/>
    </source>
</evidence>
<dbReference type="InterPro" id="IPR051652">
    <property type="entry name" value="MDM2_MDM4_MUL1"/>
</dbReference>
<dbReference type="Proteomes" id="UP001159428">
    <property type="component" value="Unassembled WGS sequence"/>
</dbReference>
<keyword evidence="1" id="KW-0479">Metal-binding</keyword>
<dbReference type="PANTHER" id="PTHR12183:SF37">
    <property type="entry name" value="PROTEIN MDM4"/>
    <property type="match status" value="1"/>
</dbReference>
<proteinExistence type="predicted"/>
<dbReference type="InterPro" id="IPR046349">
    <property type="entry name" value="C1-like_sf"/>
</dbReference>
<keyword evidence="2 4" id="KW-0863">Zinc-finger</keyword>
<dbReference type="SUPFAM" id="SSF57889">
    <property type="entry name" value="Cysteine-rich domain"/>
    <property type="match status" value="1"/>
</dbReference>
<evidence type="ECO:0000259" key="5">
    <source>
        <dbReference type="PROSITE" id="PS50089"/>
    </source>
</evidence>
<dbReference type="PANTHER" id="PTHR12183">
    <property type="entry name" value="MITOCHONDRIAL UBIQUITIN LIGASE ACTIVATOR OF NFKB 1"/>
    <property type="match status" value="1"/>
</dbReference>
<dbReference type="AlphaFoldDB" id="A0AAU9Y484"/>
<dbReference type="InterPro" id="IPR013083">
    <property type="entry name" value="Znf_RING/FYVE/PHD"/>
</dbReference>
<dbReference type="InterPro" id="IPR043145">
    <property type="entry name" value="Znf_ZZ_sf"/>
</dbReference>
<evidence type="ECO:0000313" key="6">
    <source>
        <dbReference type="EMBL" id="CAH3168972.1"/>
    </source>
</evidence>
<dbReference type="Pfam" id="PF13920">
    <property type="entry name" value="zf-C3HC4_3"/>
    <property type="match status" value="1"/>
</dbReference>
<dbReference type="Gene3D" id="3.30.60.90">
    <property type="match status" value="3"/>
</dbReference>
<gene>
    <name evidence="6" type="ORF">PMEA_00009962</name>
</gene>
<evidence type="ECO:0000256" key="3">
    <source>
        <dbReference type="ARBA" id="ARBA00022833"/>
    </source>
</evidence>
<comment type="caution">
    <text evidence="6">The sequence shown here is derived from an EMBL/GenBank/DDBJ whole genome shotgun (WGS) entry which is preliminary data.</text>
</comment>
<dbReference type="InterPro" id="IPR001841">
    <property type="entry name" value="Znf_RING"/>
</dbReference>
<dbReference type="GO" id="GO:0008270">
    <property type="term" value="F:zinc ion binding"/>
    <property type="evidence" value="ECO:0007669"/>
    <property type="project" value="UniProtKB-KW"/>
</dbReference>
<dbReference type="GO" id="GO:0016567">
    <property type="term" value="P:protein ubiquitination"/>
    <property type="evidence" value="ECO:0007669"/>
    <property type="project" value="TreeGrafter"/>
</dbReference>
<dbReference type="PROSITE" id="PS50089">
    <property type="entry name" value="ZF_RING_2"/>
    <property type="match status" value="1"/>
</dbReference>
<dbReference type="Pfam" id="PF00569">
    <property type="entry name" value="ZZ"/>
    <property type="match status" value="1"/>
</dbReference>
<evidence type="ECO:0000313" key="7">
    <source>
        <dbReference type="Proteomes" id="UP001159428"/>
    </source>
</evidence>
<accession>A0AAU9Y484</accession>
<dbReference type="Gene3D" id="3.30.40.10">
    <property type="entry name" value="Zinc/RING finger domain, C3HC4 (zinc finger)"/>
    <property type="match status" value="1"/>
</dbReference>
<feature type="domain" description="RING-type" evidence="5">
    <location>
        <begin position="344"/>
        <end position="385"/>
    </location>
</feature>
<sequence>MENCSLQVFNHKHNYIEQRGKMLSLLHEHPLEQVNPMEVYRPYGGRWKCDNCNSESGGMNPFPFHCRLCSFDLCYSCMNIQHQVSNLIHQHQLYYMETSRLCYQNQDGIWRCDVCKKTSDALRETFSYHCPICEDFDVCRSCYEPKRHPIHIHELKVVDTSLIYSQTGGNWFCDICGTTSRPYENFSHHCGDCEFDVCQECFRPHTTPLHEHPLYRADSHHVYVQFSGGWRCDRCESVHNNPTDNKPWHCQTCEFDLCHDCMSTAIEAADQTGPSPGHFGRNRGFALPRTGLYTLRRQPQENPWVVRNRLTPTPNSESASPFPFVTEKGNTLASPEDTDDNSKCIICMEQPKNATVIHGDTGHCCCCYACAQVLKQRGDPCPICRAPIDHVIRQFNA</sequence>